<dbReference type="InterPro" id="IPR001765">
    <property type="entry name" value="Carbonic_anhydrase"/>
</dbReference>
<evidence type="ECO:0000313" key="7">
    <source>
        <dbReference type="Proteomes" id="UP000724874"/>
    </source>
</evidence>
<evidence type="ECO:0000313" key="6">
    <source>
        <dbReference type="EMBL" id="KAF8900688.1"/>
    </source>
</evidence>
<dbReference type="CDD" id="cd03379">
    <property type="entry name" value="beta_CA_cladeD"/>
    <property type="match status" value="1"/>
</dbReference>
<keyword evidence="7" id="KW-1185">Reference proteome</keyword>
<feature type="binding site" evidence="4">
    <location>
        <position position="90"/>
    </location>
    <ligand>
        <name>Zn(2+)</name>
        <dbReference type="ChEBI" id="CHEBI:29105"/>
    </ligand>
</feature>
<evidence type="ECO:0000256" key="2">
    <source>
        <dbReference type="ARBA" id="ARBA00022723"/>
    </source>
</evidence>
<keyword evidence="3 4" id="KW-0862">Zinc</keyword>
<reference evidence="6" key="1">
    <citation type="submission" date="2020-11" db="EMBL/GenBank/DDBJ databases">
        <authorList>
            <consortium name="DOE Joint Genome Institute"/>
            <person name="Ahrendt S."/>
            <person name="Riley R."/>
            <person name="Andreopoulos W."/>
            <person name="LaButti K."/>
            <person name="Pangilinan J."/>
            <person name="Ruiz-duenas F.J."/>
            <person name="Barrasa J.M."/>
            <person name="Sanchez-Garcia M."/>
            <person name="Camarero S."/>
            <person name="Miyauchi S."/>
            <person name="Serrano A."/>
            <person name="Linde D."/>
            <person name="Babiker R."/>
            <person name="Drula E."/>
            <person name="Ayuso-Fernandez I."/>
            <person name="Pacheco R."/>
            <person name="Padilla G."/>
            <person name="Ferreira P."/>
            <person name="Barriuso J."/>
            <person name="Kellner H."/>
            <person name="Castanera R."/>
            <person name="Alfaro M."/>
            <person name="Ramirez L."/>
            <person name="Pisabarro A.G."/>
            <person name="Kuo A."/>
            <person name="Tritt A."/>
            <person name="Lipzen A."/>
            <person name="He G."/>
            <person name="Yan M."/>
            <person name="Ng V."/>
            <person name="Cullen D."/>
            <person name="Martin F."/>
            <person name="Rosso M.-N."/>
            <person name="Henrissat B."/>
            <person name="Hibbett D."/>
            <person name="Martinez A.T."/>
            <person name="Grigoriev I.V."/>
        </authorList>
    </citation>
    <scope>NUCLEOTIDE SEQUENCE</scope>
    <source>
        <strain evidence="6">AH 44721</strain>
    </source>
</reference>
<sequence>MSETFITHNDKYVASFDKGDLKLDVPNKKLVVVTCMDARIDPATQVGLGLGDAHILRNAGASAKEALRSIILSQRFLGTREVAIIHHTGCGMFTFKTDSLRAQIESEAPGNKTVIRALDSVNFSPAYKNLDESVEGDVKFLKENPLIIEGTAVTGWVHDTNTGKVKRVI</sequence>
<dbReference type="PANTHER" id="PTHR43175">
    <property type="entry name" value="CARBONIC ANHYDRASE"/>
    <property type="match status" value="1"/>
</dbReference>
<dbReference type="EC" id="4.2.1.1" evidence="5"/>
<dbReference type="AlphaFoldDB" id="A0A9P5NMV2"/>
<evidence type="ECO:0000256" key="3">
    <source>
        <dbReference type="ARBA" id="ARBA00022833"/>
    </source>
</evidence>
<feature type="binding site" evidence="4">
    <location>
        <position position="35"/>
    </location>
    <ligand>
        <name>Zn(2+)</name>
        <dbReference type="ChEBI" id="CHEBI:29105"/>
    </ligand>
</feature>
<dbReference type="EMBL" id="JADNYJ010000046">
    <property type="protein sequence ID" value="KAF8900688.1"/>
    <property type="molecule type" value="Genomic_DNA"/>
</dbReference>
<proteinExistence type="inferred from homology"/>
<keyword evidence="5" id="KW-0456">Lyase</keyword>
<keyword evidence="2 4" id="KW-0479">Metal-binding</keyword>
<dbReference type="GO" id="GO:0008270">
    <property type="term" value="F:zinc ion binding"/>
    <property type="evidence" value="ECO:0007669"/>
    <property type="project" value="UniProtKB-UniRule"/>
</dbReference>
<name>A0A9P5NMV2_GYMJU</name>
<comment type="similarity">
    <text evidence="1 5">Belongs to the beta-class carbonic anhydrase family.</text>
</comment>
<comment type="function">
    <text evidence="5">Reversible hydration of carbon dioxide.</text>
</comment>
<gene>
    <name evidence="6" type="ORF">CPB84DRAFT_1824926</name>
</gene>
<dbReference type="Pfam" id="PF00484">
    <property type="entry name" value="Pro_CA"/>
    <property type="match status" value="1"/>
</dbReference>
<accession>A0A9P5NMV2</accession>
<comment type="caution">
    <text evidence="6">The sequence shown here is derived from an EMBL/GenBank/DDBJ whole genome shotgun (WGS) entry which is preliminary data.</text>
</comment>
<dbReference type="GO" id="GO:0004089">
    <property type="term" value="F:carbonate dehydratase activity"/>
    <property type="evidence" value="ECO:0007669"/>
    <property type="project" value="UniProtKB-UniRule"/>
</dbReference>
<comment type="catalytic activity">
    <reaction evidence="5">
        <text>hydrogencarbonate + H(+) = CO2 + H2O</text>
        <dbReference type="Rhea" id="RHEA:10748"/>
        <dbReference type="ChEBI" id="CHEBI:15377"/>
        <dbReference type="ChEBI" id="CHEBI:15378"/>
        <dbReference type="ChEBI" id="CHEBI:16526"/>
        <dbReference type="ChEBI" id="CHEBI:17544"/>
        <dbReference type="EC" id="4.2.1.1"/>
    </reaction>
</comment>
<feature type="binding site" evidence="4">
    <location>
        <position position="37"/>
    </location>
    <ligand>
        <name>Zn(2+)</name>
        <dbReference type="ChEBI" id="CHEBI:29105"/>
    </ligand>
</feature>
<evidence type="ECO:0000256" key="4">
    <source>
        <dbReference type="PIRSR" id="PIRSR601765-1"/>
    </source>
</evidence>
<evidence type="ECO:0000256" key="5">
    <source>
        <dbReference type="RuleBase" id="RU003956"/>
    </source>
</evidence>
<organism evidence="6 7">
    <name type="scientific">Gymnopilus junonius</name>
    <name type="common">Spectacular rustgill mushroom</name>
    <name type="synonym">Gymnopilus spectabilis subsp. junonius</name>
    <dbReference type="NCBI Taxonomy" id="109634"/>
    <lineage>
        <taxon>Eukaryota</taxon>
        <taxon>Fungi</taxon>
        <taxon>Dikarya</taxon>
        <taxon>Basidiomycota</taxon>
        <taxon>Agaricomycotina</taxon>
        <taxon>Agaricomycetes</taxon>
        <taxon>Agaricomycetidae</taxon>
        <taxon>Agaricales</taxon>
        <taxon>Agaricineae</taxon>
        <taxon>Hymenogastraceae</taxon>
        <taxon>Gymnopilus</taxon>
    </lineage>
</organism>
<evidence type="ECO:0000256" key="1">
    <source>
        <dbReference type="ARBA" id="ARBA00006217"/>
    </source>
</evidence>
<dbReference type="Proteomes" id="UP000724874">
    <property type="component" value="Unassembled WGS sequence"/>
</dbReference>
<dbReference type="OrthoDB" id="10248475at2759"/>
<feature type="binding site" evidence="4">
    <location>
        <position position="87"/>
    </location>
    <ligand>
        <name>Zn(2+)</name>
        <dbReference type="ChEBI" id="CHEBI:29105"/>
    </ligand>
</feature>
<dbReference type="SUPFAM" id="SSF53056">
    <property type="entry name" value="beta-carbonic anhydrase, cab"/>
    <property type="match status" value="1"/>
</dbReference>
<dbReference type="SMART" id="SM00947">
    <property type="entry name" value="Pro_CA"/>
    <property type="match status" value="1"/>
</dbReference>
<dbReference type="InterPro" id="IPR036874">
    <property type="entry name" value="Carbonic_anhydrase_sf"/>
</dbReference>
<comment type="cofactor">
    <cofactor evidence="4">
        <name>Zn(2+)</name>
        <dbReference type="ChEBI" id="CHEBI:29105"/>
    </cofactor>
    <text evidence="4">Binds 1 zinc ion per subunit.</text>
</comment>
<dbReference type="Gene3D" id="3.40.1050.10">
    <property type="entry name" value="Carbonic anhydrase"/>
    <property type="match status" value="1"/>
</dbReference>
<dbReference type="PANTHER" id="PTHR43175:SF3">
    <property type="entry name" value="CARBON DISULFIDE HYDROLASE"/>
    <property type="match status" value="1"/>
</dbReference>
<protein>
    <recommendedName>
        <fullName evidence="5">Carbonic anhydrase</fullName>
        <ecNumber evidence="5">4.2.1.1</ecNumber>
    </recommendedName>
    <alternativeName>
        <fullName evidence="5">Carbonate dehydratase</fullName>
    </alternativeName>
</protein>